<sequence>MDHILSQPVEDSLTIVNQLKLARDIIAAVLKFHSTPWVGPYMAIDDISFFKIGPSPSGYLQTLHFGVDFVPGDRIKTYTEAQTATLAAYEEGKFQHGVRNLTLWSLGTILLQIGRWNRIESPGDVATIRKLSSQVSALGPRYQELTKRCLECDFGHGEDLSKPRLHRAVYENLVRALSDMISSLDLTI</sequence>
<dbReference type="AlphaFoldDB" id="M7TKZ0"/>
<evidence type="ECO:0000313" key="2">
    <source>
        <dbReference type="Proteomes" id="UP000012174"/>
    </source>
</evidence>
<evidence type="ECO:0000313" key="1">
    <source>
        <dbReference type="EMBL" id="EMR70601.1"/>
    </source>
</evidence>
<protein>
    <recommendedName>
        <fullName evidence="3">Protein kinase domain-containing protein</fullName>
    </recommendedName>
</protein>
<dbReference type="HOGENOM" id="CLU_092509_0_0_1"/>
<dbReference type="OrthoDB" id="5331891at2759"/>
<organism evidence="1 2">
    <name type="scientific">Eutypa lata (strain UCR-EL1)</name>
    <name type="common">Grapevine dieback disease fungus</name>
    <name type="synonym">Eutypa armeniacae</name>
    <dbReference type="NCBI Taxonomy" id="1287681"/>
    <lineage>
        <taxon>Eukaryota</taxon>
        <taxon>Fungi</taxon>
        <taxon>Dikarya</taxon>
        <taxon>Ascomycota</taxon>
        <taxon>Pezizomycotina</taxon>
        <taxon>Sordariomycetes</taxon>
        <taxon>Xylariomycetidae</taxon>
        <taxon>Xylariales</taxon>
        <taxon>Diatrypaceae</taxon>
        <taxon>Eutypa</taxon>
    </lineage>
</organism>
<dbReference type="PANTHER" id="PTHR35186:SF4">
    <property type="entry name" value="PRION-INHIBITION AND PROPAGATION HELO DOMAIN-CONTAINING PROTEIN"/>
    <property type="match status" value="1"/>
</dbReference>
<dbReference type="Proteomes" id="UP000012174">
    <property type="component" value="Unassembled WGS sequence"/>
</dbReference>
<gene>
    <name evidence="1" type="ORF">UCREL1_2363</name>
</gene>
<dbReference type="eggNOG" id="ENOG502SJG1">
    <property type="taxonomic scope" value="Eukaryota"/>
</dbReference>
<dbReference type="KEGG" id="ela:UCREL1_2363"/>
<name>M7TKZ0_EUTLA</name>
<dbReference type="PANTHER" id="PTHR35186">
    <property type="entry name" value="ANK_REP_REGION DOMAIN-CONTAINING PROTEIN"/>
    <property type="match status" value="1"/>
</dbReference>
<dbReference type="OMA" id="WRSEDIH"/>
<keyword evidence="2" id="KW-1185">Reference proteome</keyword>
<dbReference type="STRING" id="1287681.M7TKZ0"/>
<proteinExistence type="predicted"/>
<reference evidence="2" key="1">
    <citation type="journal article" date="2013" name="Genome Announc.">
        <title>Draft genome sequence of the grapevine dieback fungus Eutypa lata UCR-EL1.</title>
        <authorList>
            <person name="Blanco-Ulate B."/>
            <person name="Rolshausen P.E."/>
            <person name="Cantu D."/>
        </authorList>
    </citation>
    <scope>NUCLEOTIDE SEQUENCE [LARGE SCALE GENOMIC DNA]</scope>
    <source>
        <strain evidence="2">UCR-EL1</strain>
    </source>
</reference>
<evidence type="ECO:0008006" key="3">
    <source>
        <dbReference type="Google" id="ProtNLM"/>
    </source>
</evidence>
<accession>M7TKZ0</accession>
<dbReference type="EMBL" id="KB705830">
    <property type="protein sequence ID" value="EMR70601.1"/>
    <property type="molecule type" value="Genomic_DNA"/>
</dbReference>